<evidence type="ECO:0000256" key="2">
    <source>
        <dbReference type="SAM" id="MobiDB-lite"/>
    </source>
</evidence>
<feature type="region of interest" description="Disordered" evidence="2">
    <location>
        <begin position="671"/>
        <end position="842"/>
    </location>
</feature>
<feature type="compositionally biased region" description="Basic and acidic residues" evidence="2">
    <location>
        <begin position="481"/>
        <end position="495"/>
    </location>
</feature>
<feature type="compositionally biased region" description="Acidic residues" evidence="2">
    <location>
        <begin position="1023"/>
        <end position="1038"/>
    </location>
</feature>
<feature type="compositionally biased region" description="Polar residues" evidence="2">
    <location>
        <begin position="1184"/>
        <end position="1201"/>
    </location>
</feature>
<feature type="compositionally biased region" description="Low complexity" evidence="2">
    <location>
        <begin position="1057"/>
        <end position="1072"/>
    </location>
</feature>
<feature type="compositionally biased region" description="Low complexity" evidence="2">
    <location>
        <begin position="273"/>
        <end position="298"/>
    </location>
</feature>
<evidence type="ECO:0000256" key="1">
    <source>
        <dbReference type="SAM" id="Coils"/>
    </source>
</evidence>
<gene>
    <name evidence="3" type="ORF">AAF712_008300</name>
</gene>
<feature type="compositionally biased region" description="Low complexity" evidence="2">
    <location>
        <begin position="1248"/>
        <end position="1271"/>
    </location>
</feature>
<name>A0ABR2ZTT4_9AGAR</name>
<feature type="compositionally biased region" description="Low complexity" evidence="2">
    <location>
        <begin position="241"/>
        <end position="250"/>
    </location>
</feature>
<feature type="compositionally biased region" description="Acidic residues" evidence="2">
    <location>
        <begin position="704"/>
        <end position="744"/>
    </location>
</feature>
<feature type="compositionally biased region" description="Acidic residues" evidence="2">
    <location>
        <begin position="937"/>
        <end position="970"/>
    </location>
</feature>
<feature type="compositionally biased region" description="Low complexity" evidence="2">
    <location>
        <begin position="917"/>
        <end position="936"/>
    </location>
</feature>
<organism evidence="3 4">
    <name type="scientific">Marasmius tenuissimus</name>
    <dbReference type="NCBI Taxonomy" id="585030"/>
    <lineage>
        <taxon>Eukaryota</taxon>
        <taxon>Fungi</taxon>
        <taxon>Dikarya</taxon>
        <taxon>Basidiomycota</taxon>
        <taxon>Agaricomycotina</taxon>
        <taxon>Agaricomycetes</taxon>
        <taxon>Agaricomycetidae</taxon>
        <taxon>Agaricales</taxon>
        <taxon>Marasmiineae</taxon>
        <taxon>Marasmiaceae</taxon>
        <taxon>Marasmius</taxon>
    </lineage>
</organism>
<protein>
    <recommendedName>
        <fullName evidence="5">Proteophosphoglycan ppg4</fullName>
    </recommendedName>
</protein>
<feature type="region of interest" description="Disordered" evidence="2">
    <location>
        <begin position="848"/>
        <end position="867"/>
    </location>
</feature>
<feature type="compositionally biased region" description="Polar residues" evidence="2">
    <location>
        <begin position="1277"/>
        <end position="1286"/>
    </location>
</feature>
<feature type="compositionally biased region" description="Basic residues" evidence="2">
    <location>
        <begin position="8"/>
        <end position="18"/>
    </location>
</feature>
<comment type="caution">
    <text evidence="3">The sequence shown here is derived from an EMBL/GenBank/DDBJ whole genome shotgun (WGS) entry which is preliminary data.</text>
</comment>
<feature type="compositionally biased region" description="Polar residues" evidence="2">
    <location>
        <begin position="310"/>
        <end position="325"/>
    </location>
</feature>
<feature type="compositionally biased region" description="Polar residues" evidence="2">
    <location>
        <begin position="19"/>
        <end position="46"/>
    </location>
</feature>
<feature type="compositionally biased region" description="Low complexity" evidence="2">
    <location>
        <begin position="400"/>
        <end position="410"/>
    </location>
</feature>
<dbReference type="SUPFAM" id="SSF57997">
    <property type="entry name" value="Tropomyosin"/>
    <property type="match status" value="1"/>
</dbReference>
<evidence type="ECO:0000313" key="4">
    <source>
        <dbReference type="Proteomes" id="UP001437256"/>
    </source>
</evidence>
<feature type="compositionally biased region" description="Low complexity" evidence="2">
    <location>
        <begin position="47"/>
        <end position="80"/>
    </location>
</feature>
<feature type="compositionally biased region" description="Polar residues" evidence="2">
    <location>
        <begin position="786"/>
        <end position="795"/>
    </location>
</feature>
<feature type="compositionally biased region" description="Polar residues" evidence="2">
    <location>
        <begin position="372"/>
        <end position="394"/>
    </location>
</feature>
<feature type="compositionally biased region" description="Polar residues" evidence="2">
    <location>
        <begin position="817"/>
        <end position="834"/>
    </location>
</feature>
<reference evidence="3 4" key="1">
    <citation type="submission" date="2024-05" db="EMBL/GenBank/DDBJ databases">
        <title>A draft genome resource for the thread blight pathogen Marasmius tenuissimus strain MS-2.</title>
        <authorList>
            <person name="Yulfo-Soto G.E."/>
            <person name="Baruah I.K."/>
            <person name="Amoako-Attah I."/>
            <person name="Bukari Y."/>
            <person name="Meinhardt L.W."/>
            <person name="Bailey B.A."/>
            <person name="Cohen S.P."/>
        </authorList>
    </citation>
    <scope>NUCLEOTIDE SEQUENCE [LARGE SCALE GENOMIC DNA]</scope>
    <source>
        <strain evidence="3 4">MS-2</strain>
    </source>
</reference>
<evidence type="ECO:0008006" key="5">
    <source>
        <dbReference type="Google" id="ProtNLM"/>
    </source>
</evidence>
<feature type="region of interest" description="Disordered" evidence="2">
    <location>
        <begin position="162"/>
        <end position="450"/>
    </location>
</feature>
<feature type="coiled-coil region" evidence="1">
    <location>
        <begin position="590"/>
        <end position="670"/>
    </location>
</feature>
<feature type="compositionally biased region" description="Acidic residues" evidence="2">
    <location>
        <begin position="893"/>
        <end position="905"/>
    </location>
</feature>
<evidence type="ECO:0000313" key="3">
    <source>
        <dbReference type="EMBL" id="KAL0064753.1"/>
    </source>
</evidence>
<feature type="compositionally biased region" description="Low complexity" evidence="2">
    <location>
        <begin position="850"/>
        <end position="864"/>
    </location>
</feature>
<feature type="region of interest" description="Disordered" evidence="2">
    <location>
        <begin position="1"/>
        <end position="125"/>
    </location>
</feature>
<feature type="compositionally biased region" description="Low complexity" evidence="2">
    <location>
        <begin position="1100"/>
        <end position="1158"/>
    </location>
</feature>
<feature type="compositionally biased region" description="Polar residues" evidence="2">
    <location>
        <begin position="496"/>
        <end position="516"/>
    </location>
</feature>
<accession>A0ABR2ZTT4</accession>
<proteinExistence type="predicted"/>
<keyword evidence="4" id="KW-1185">Reference proteome</keyword>
<feature type="compositionally biased region" description="Low complexity" evidence="2">
    <location>
        <begin position="421"/>
        <end position="450"/>
    </location>
</feature>
<feature type="region of interest" description="Disordered" evidence="2">
    <location>
        <begin position="481"/>
        <end position="528"/>
    </location>
</feature>
<dbReference type="Proteomes" id="UP001437256">
    <property type="component" value="Unassembled WGS sequence"/>
</dbReference>
<feature type="region of interest" description="Disordered" evidence="2">
    <location>
        <begin position="878"/>
        <end position="1304"/>
    </location>
</feature>
<sequence length="1339" mass="145169">MNTTSTKGTKHQHRRSHSRNASVVSLSQPKLHDNNSTTSSSLPTHNSTPSLSSISSAAPPSLPSSASLPSHMSTGSISSKRNSHHRRRSSVSTRTESADLMGVSLPDLPKSLNSGYGSGSDDDKDSIRRRALWALEGKNSQAAMGFQKVEIPDMNAINTMSTEKPYEFPTKPSFPPGSSFSSGSSHRDSFKIKPSSSAKDQLHTLVEEEEEEEDPPRSPATPITVPPLSPRSMFMHRQRTVSSPSVVSSPIKPTYAEKLTQPPAPIEAKRPRPLSLRPLSLTPESVSLPTPPTSSASPNVPPKGLRRLSLTASPSPSADFITTQGRGPRPVLHINPEATSPSYAHVVASSTSSVSSFTSTSFSDDKEKPSRRSSIGYKTSNAHGLPTPDQTPTWSERRFSTSSISSVTTSDDNESQFFRDSSATSNTSSQPSISFPERSSTSSSSSSWANRPLSASEQHFLFKSHNALLTRIQDLEKALSGRVRKERETGSRRDSLSPSPHTQSRPLSTGSDISSISDRDEGIDGPSDELLSMIRDLKAERDELKRDVDGWRRRVGEGEKAISVLSKRVESERREAWVARGRVGVAIQEKEILERQVDVERREKEEVTTRMEDLQEENGRLLNKVKTSEKRLSDAEQECKFLRQQLEEVQEEKDDEIDRLRRELALVKSRSPVFGAGVEDDEDVPRVTSLDFDDSFDDSAAYDAESEEADESEDEEDGLAGYEDEDPLDLDESVSAFSDDDTEDFSSRRKTTEFPVTPRATMATEHPLPTPPSTGLQTGWKFPSKVTESPATPTQPAAAGRGHRAARSLSMPWTFPKANTSSSALSSAPVTTPATDDEDVDHFFGCLEDSSSATSSPSTSLASLDEPYDYERKNAFTSGLRSSGLGLNLGLGLEDESFEDDEEPFPFELKGSGVEVPRASSAPSSPKVSAASPLDVVVEEDEESEEDSDEEDAEVDDGCEEAEVEMEVGQEMEMGGIKITFTPPKDEDDSFFESAEYSGYSEDEEETPPPVSRTASIPIVVFDESEETDEEEEDEDEDQTFRIHAPLTNSLPTDCFAATSASSSPSPERATPVKSKASTIPILRSASFRFPSTPVTPPNLVRSASASSVFSPLSSLSSSTSTPPTSASLLSRSPSPSRLPRLSSSPSSSVGGRISPSGFRAPSPLSNAFATPPNKRGGIMSPSLIPQPSPSRKQLGSSATFIRQPKKQGAPTSSSYKCKPTQEGFHDHGLFTAKSALNGSEEEEPVTPRASSFSFPPPTSSVTSPLRSLSSFMPSIPITSLWSTESSQKDRQTNPQKQSRKYVSKEAQLAKLRVQMKAQIVGGSGDPCGRCRLEDAVAL</sequence>
<dbReference type="Gene3D" id="1.10.287.1490">
    <property type="match status" value="1"/>
</dbReference>
<dbReference type="EMBL" id="JBBXMP010000057">
    <property type="protein sequence ID" value="KAL0064753.1"/>
    <property type="molecule type" value="Genomic_DNA"/>
</dbReference>
<keyword evidence="1" id="KW-0175">Coiled coil</keyword>
<feature type="compositionally biased region" description="Low complexity" evidence="2">
    <location>
        <begin position="346"/>
        <end position="362"/>
    </location>
</feature>
<feature type="compositionally biased region" description="Low complexity" evidence="2">
    <location>
        <begin position="878"/>
        <end position="892"/>
    </location>
</feature>